<dbReference type="SMART" id="SM00184">
    <property type="entry name" value="RING"/>
    <property type="match status" value="1"/>
</dbReference>
<evidence type="ECO:0000256" key="5">
    <source>
        <dbReference type="SAM" id="MobiDB-lite"/>
    </source>
</evidence>
<keyword evidence="2 4" id="KW-0863">Zinc-finger</keyword>
<feature type="region of interest" description="Disordered" evidence="5">
    <location>
        <begin position="176"/>
        <end position="209"/>
    </location>
</feature>
<evidence type="ECO:0000256" key="2">
    <source>
        <dbReference type="ARBA" id="ARBA00022771"/>
    </source>
</evidence>
<evidence type="ECO:0000256" key="4">
    <source>
        <dbReference type="PROSITE-ProRule" id="PRU00175"/>
    </source>
</evidence>
<dbReference type="Gene3D" id="3.30.40.10">
    <property type="entry name" value="Zinc/RING finger domain, C3HC4 (zinc finger)"/>
    <property type="match status" value="1"/>
</dbReference>
<evidence type="ECO:0000259" key="6">
    <source>
        <dbReference type="PROSITE" id="PS50089"/>
    </source>
</evidence>
<dbReference type="GO" id="GO:0008270">
    <property type="term" value="F:zinc ion binding"/>
    <property type="evidence" value="ECO:0007669"/>
    <property type="project" value="UniProtKB-KW"/>
</dbReference>
<dbReference type="InterPro" id="IPR013083">
    <property type="entry name" value="Znf_RING/FYVE/PHD"/>
</dbReference>
<reference evidence="7 8" key="1">
    <citation type="journal article" date="2020" name="IScience">
        <title>Genome Sequencing of the Endangered Kingdonia uniflora (Circaeasteraceae, Ranunculales) Reveals Potential Mechanisms of Evolutionary Specialization.</title>
        <authorList>
            <person name="Sun Y."/>
            <person name="Deng T."/>
            <person name="Zhang A."/>
            <person name="Moore M.J."/>
            <person name="Landis J.B."/>
            <person name="Lin N."/>
            <person name="Zhang H."/>
            <person name="Zhang X."/>
            <person name="Huang J."/>
            <person name="Zhang X."/>
            <person name="Sun H."/>
            <person name="Wang H."/>
        </authorList>
    </citation>
    <scope>NUCLEOTIDE SEQUENCE [LARGE SCALE GENOMIC DNA]</scope>
    <source>
        <strain evidence="7">TB1705</strain>
        <tissue evidence="7">Leaf</tissue>
    </source>
</reference>
<dbReference type="Pfam" id="PF13639">
    <property type="entry name" value="zf-RING_2"/>
    <property type="match status" value="1"/>
</dbReference>
<dbReference type="InterPro" id="IPR001841">
    <property type="entry name" value="Znf_RING"/>
</dbReference>
<evidence type="ECO:0000256" key="1">
    <source>
        <dbReference type="ARBA" id="ARBA00022723"/>
    </source>
</evidence>
<accession>A0A7J7M117</accession>
<dbReference type="PANTHER" id="PTHR15710">
    <property type="entry name" value="E3 UBIQUITIN-PROTEIN LIGASE PRAJA"/>
    <property type="match status" value="1"/>
</dbReference>
<dbReference type="EMBL" id="JACGCM010001844">
    <property type="protein sequence ID" value="KAF6148576.1"/>
    <property type="molecule type" value="Genomic_DNA"/>
</dbReference>
<dbReference type="SUPFAM" id="SSF57850">
    <property type="entry name" value="RING/U-box"/>
    <property type="match status" value="1"/>
</dbReference>
<dbReference type="AlphaFoldDB" id="A0A7J7M117"/>
<name>A0A7J7M117_9MAGN</name>
<evidence type="ECO:0000313" key="7">
    <source>
        <dbReference type="EMBL" id="KAF6148576.1"/>
    </source>
</evidence>
<keyword evidence="1" id="KW-0479">Metal-binding</keyword>
<feature type="domain" description="RING-type" evidence="6">
    <location>
        <begin position="248"/>
        <end position="288"/>
    </location>
</feature>
<sequence length="294" mass="33636">MKCDIGAPDHAYSKLTMENDHGSRRTGVNVQTRRCALSNYNFGSMASLLSDRRMIHEINDGDLQINISVQRPSIIRMSLPDFLDFFTAPQRWKIINDLERQTAAMDIDIGDNFLQVHENRFFSYALHTVRDAQDMEIDEVVIVVAIKILTTIKPNHNVNFILSPITTLEEPQRFSGYNNETNHISSQDILEDPPSDNDSEPMEEFDNEENADEPVQFFYYYYPASKAVVEQLVTKVIGEGNEAGNVKCSICLKILRNAEVTEMSCKHEYHSICLRDWLSTRNTCPICRHALPVD</sequence>
<evidence type="ECO:0000313" key="8">
    <source>
        <dbReference type="Proteomes" id="UP000541444"/>
    </source>
</evidence>
<gene>
    <name evidence="7" type="ORF">GIB67_042535</name>
</gene>
<feature type="compositionally biased region" description="Polar residues" evidence="5">
    <location>
        <begin position="176"/>
        <end position="188"/>
    </location>
</feature>
<comment type="caution">
    <text evidence="7">The sequence shown here is derived from an EMBL/GenBank/DDBJ whole genome shotgun (WGS) entry which is preliminary data.</text>
</comment>
<keyword evidence="8" id="KW-1185">Reference proteome</keyword>
<dbReference type="Proteomes" id="UP000541444">
    <property type="component" value="Unassembled WGS sequence"/>
</dbReference>
<evidence type="ECO:0000256" key="3">
    <source>
        <dbReference type="ARBA" id="ARBA00022833"/>
    </source>
</evidence>
<protein>
    <recommendedName>
        <fullName evidence="6">RING-type domain-containing protein</fullName>
    </recommendedName>
</protein>
<dbReference type="PROSITE" id="PS50089">
    <property type="entry name" value="ZF_RING_2"/>
    <property type="match status" value="1"/>
</dbReference>
<proteinExistence type="predicted"/>
<organism evidence="7 8">
    <name type="scientific">Kingdonia uniflora</name>
    <dbReference type="NCBI Taxonomy" id="39325"/>
    <lineage>
        <taxon>Eukaryota</taxon>
        <taxon>Viridiplantae</taxon>
        <taxon>Streptophyta</taxon>
        <taxon>Embryophyta</taxon>
        <taxon>Tracheophyta</taxon>
        <taxon>Spermatophyta</taxon>
        <taxon>Magnoliopsida</taxon>
        <taxon>Ranunculales</taxon>
        <taxon>Circaeasteraceae</taxon>
        <taxon>Kingdonia</taxon>
    </lineage>
</organism>
<feature type="compositionally biased region" description="Acidic residues" evidence="5">
    <location>
        <begin position="189"/>
        <end position="209"/>
    </location>
</feature>
<keyword evidence="3" id="KW-0862">Zinc</keyword>
<dbReference type="OrthoDB" id="8062037at2759"/>